<dbReference type="SUPFAM" id="SSF52540">
    <property type="entry name" value="P-loop containing nucleoside triphosphate hydrolases"/>
    <property type="match status" value="1"/>
</dbReference>
<dbReference type="PANTHER" id="PTHR32071">
    <property type="entry name" value="TRANSCRIPTIONAL REGULATORY PROTEIN"/>
    <property type="match status" value="1"/>
</dbReference>
<evidence type="ECO:0000256" key="3">
    <source>
        <dbReference type="ARBA" id="ARBA00023015"/>
    </source>
</evidence>
<dbReference type="Gene3D" id="1.10.10.60">
    <property type="entry name" value="Homeodomain-like"/>
    <property type="match status" value="1"/>
</dbReference>
<organism evidence="9 10">
    <name type="scientific">Parahaliea mediterranea</name>
    <dbReference type="NCBI Taxonomy" id="651086"/>
    <lineage>
        <taxon>Bacteria</taxon>
        <taxon>Pseudomonadati</taxon>
        <taxon>Pseudomonadota</taxon>
        <taxon>Gammaproteobacteria</taxon>
        <taxon>Cellvibrionales</taxon>
        <taxon>Halieaceae</taxon>
        <taxon>Parahaliea</taxon>
    </lineage>
</organism>
<dbReference type="Gene3D" id="1.10.8.60">
    <property type="match status" value="1"/>
</dbReference>
<keyword evidence="4" id="KW-0238">DNA-binding</keyword>
<sequence>MTINCLVLDGDREHAQALANFARGIGLEVYRAGSLADAGLLLEAKPFDVALLSLDLPGGEEGLALLQSPHLSAAEVLVMGDTDDPERADLAVRRGASYFFCKPFDEQSLGAMLRDILSECEADQSAGKSEGAPCVVDQFGFLRGSSRPMRKLYRLLRKVANTDASLLVHGESGTGKELVARTVHTLSDRSQGPFVAFNCAAVAANLMESELFGHEKGSFSGADKQHRGFFERAHGGTLLLDEITEMDLDLQAKLLRVLETRQVRRVGSEREIALDVRVVSATNRPPEGAVADGSLREDLYYRLAQFPVHLPPLRSRGADIQGLAQFFLNELNAHHATELFFDSAALELIASSSWPGNVRQLKHAVERAYIVSEAVIDASAFDDGLSNGNGLSTNGDVVEIPVGTSLADSEREIILATLEQHGGDKTATAAALGISVKTLYNRLNQYAERDGPEGG</sequence>
<keyword evidence="3" id="KW-0805">Transcription regulation</keyword>
<dbReference type="EMBL" id="JAFKCZ010000014">
    <property type="protein sequence ID" value="MBN7798346.1"/>
    <property type="molecule type" value="Genomic_DNA"/>
</dbReference>
<dbReference type="PROSITE" id="PS00688">
    <property type="entry name" value="SIGMA54_INTERACT_3"/>
    <property type="match status" value="1"/>
</dbReference>
<gene>
    <name evidence="9" type="ORF">JYP50_17195</name>
</gene>
<dbReference type="GO" id="GO:0000160">
    <property type="term" value="P:phosphorelay signal transduction system"/>
    <property type="evidence" value="ECO:0007669"/>
    <property type="project" value="InterPro"/>
</dbReference>
<dbReference type="InterPro" id="IPR011006">
    <property type="entry name" value="CheY-like_superfamily"/>
</dbReference>
<dbReference type="GO" id="GO:0005524">
    <property type="term" value="F:ATP binding"/>
    <property type="evidence" value="ECO:0007669"/>
    <property type="project" value="UniProtKB-KW"/>
</dbReference>
<dbReference type="PROSITE" id="PS00676">
    <property type="entry name" value="SIGMA54_INTERACT_2"/>
    <property type="match status" value="1"/>
</dbReference>
<dbReference type="PRINTS" id="PR01590">
    <property type="entry name" value="HTHFIS"/>
</dbReference>
<dbReference type="Pfam" id="PF00158">
    <property type="entry name" value="Sigma54_activat"/>
    <property type="match status" value="1"/>
</dbReference>
<dbReference type="InterPro" id="IPR002078">
    <property type="entry name" value="Sigma_54_int"/>
</dbReference>
<comment type="caution">
    <text evidence="9">The sequence shown here is derived from an EMBL/GenBank/DDBJ whole genome shotgun (WGS) entry which is preliminary data.</text>
</comment>
<dbReference type="Pfam" id="PF00072">
    <property type="entry name" value="Response_reg"/>
    <property type="match status" value="1"/>
</dbReference>
<protein>
    <submittedName>
        <fullName evidence="9">Sigma-54-dependent Fis family transcriptional regulator</fullName>
    </submittedName>
</protein>
<dbReference type="Pfam" id="PF02954">
    <property type="entry name" value="HTH_8"/>
    <property type="match status" value="1"/>
</dbReference>
<dbReference type="InterPro" id="IPR003593">
    <property type="entry name" value="AAA+_ATPase"/>
</dbReference>
<dbReference type="SMART" id="SM00448">
    <property type="entry name" value="REC"/>
    <property type="match status" value="1"/>
</dbReference>
<dbReference type="InterPro" id="IPR058031">
    <property type="entry name" value="AAA_lid_NorR"/>
</dbReference>
<name>A0A939ILF6_9GAMM</name>
<evidence type="ECO:0000313" key="10">
    <source>
        <dbReference type="Proteomes" id="UP000664303"/>
    </source>
</evidence>
<dbReference type="PANTHER" id="PTHR32071:SF117">
    <property type="entry name" value="PTS-DEPENDENT DIHYDROXYACETONE KINASE OPERON REGULATORY PROTEIN-RELATED"/>
    <property type="match status" value="1"/>
</dbReference>
<dbReference type="Gene3D" id="3.40.50.300">
    <property type="entry name" value="P-loop containing nucleotide triphosphate hydrolases"/>
    <property type="match status" value="1"/>
</dbReference>
<evidence type="ECO:0000256" key="5">
    <source>
        <dbReference type="ARBA" id="ARBA00023163"/>
    </source>
</evidence>
<keyword evidence="2" id="KW-0067">ATP-binding</keyword>
<evidence type="ECO:0000256" key="6">
    <source>
        <dbReference type="PROSITE-ProRule" id="PRU00169"/>
    </source>
</evidence>
<feature type="domain" description="Sigma-54 factor interaction" evidence="7">
    <location>
        <begin position="142"/>
        <end position="370"/>
    </location>
</feature>
<dbReference type="InterPro" id="IPR009057">
    <property type="entry name" value="Homeodomain-like_sf"/>
</dbReference>
<evidence type="ECO:0000256" key="1">
    <source>
        <dbReference type="ARBA" id="ARBA00022741"/>
    </source>
</evidence>
<dbReference type="SMART" id="SM00382">
    <property type="entry name" value="AAA"/>
    <property type="match status" value="1"/>
</dbReference>
<evidence type="ECO:0000259" key="7">
    <source>
        <dbReference type="PROSITE" id="PS50045"/>
    </source>
</evidence>
<feature type="domain" description="Response regulatory" evidence="8">
    <location>
        <begin position="4"/>
        <end position="117"/>
    </location>
</feature>
<dbReference type="InterPro" id="IPR002197">
    <property type="entry name" value="HTH_Fis"/>
</dbReference>
<dbReference type="AlphaFoldDB" id="A0A939ILF6"/>
<reference evidence="9" key="1">
    <citation type="submission" date="2021-02" db="EMBL/GenBank/DDBJ databases">
        <title>PHA producing bacteria isolated from coastal sediment in Guangdong, Shenzhen.</title>
        <authorList>
            <person name="Zheng W."/>
            <person name="Yu S."/>
            <person name="Huang Y."/>
        </authorList>
    </citation>
    <scope>NUCLEOTIDE SEQUENCE</scope>
    <source>
        <strain evidence="9">TN14-10</strain>
    </source>
</reference>
<dbReference type="CDD" id="cd00156">
    <property type="entry name" value="REC"/>
    <property type="match status" value="1"/>
</dbReference>
<dbReference type="GO" id="GO:0043565">
    <property type="term" value="F:sequence-specific DNA binding"/>
    <property type="evidence" value="ECO:0007669"/>
    <property type="project" value="InterPro"/>
</dbReference>
<dbReference type="Pfam" id="PF25601">
    <property type="entry name" value="AAA_lid_14"/>
    <property type="match status" value="1"/>
</dbReference>
<dbReference type="InterPro" id="IPR025662">
    <property type="entry name" value="Sigma_54_int_dom_ATP-bd_1"/>
</dbReference>
<dbReference type="PROSITE" id="PS00675">
    <property type="entry name" value="SIGMA54_INTERACT_1"/>
    <property type="match status" value="1"/>
</dbReference>
<dbReference type="CDD" id="cd00009">
    <property type="entry name" value="AAA"/>
    <property type="match status" value="1"/>
</dbReference>
<evidence type="ECO:0000256" key="2">
    <source>
        <dbReference type="ARBA" id="ARBA00022840"/>
    </source>
</evidence>
<evidence type="ECO:0000256" key="4">
    <source>
        <dbReference type="ARBA" id="ARBA00023125"/>
    </source>
</evidence>
<dbReference type="InterPro" id="IPR025944">
    <property type="entry name" value="Sigma_54_int_dom_CS"/>
</dbReference>
<keyword evidence="5" id="KW-0804">Transcription</keyword>
<keyword evidence="1" id="KW-0547">Nucleotide-binding</keyword>
<evidence type="ECO:0000259" key="8">
    <source>
        <dbReference type="PROSITE" id="PS50110"/>
    </source>
</evidence>
<dbReference type="Proteomes" id="UP000664303">
    <property type="component" value="Unassembled WGS sequence"/>
</dbReference>
<dbReference type="PROSITE" id="PS50045">
    <property type="entry name" value="SIGMA54_INTERACT_4"/>
    <property type="match status" value="1"/>
</dbReference>
<evidence type="ECO:0000313" key="9">
    <source>
        <dbReference type="EMBL" id="MBN7798346.1"/>
    </source>
</evidence>
<dbReference type="SUPFAM" id="SSF52172">
    <property type="entry name" value="CheY-like"/>
    <property type="match status" value="1"/>
</dbReference>
<dbReference type="FunFam" id="3.40.50.300:FF:000006">
    <property type="entry name" value="DNA-binding transcriptional regulator NtrC"/>
    <property type="match status" value="1"/>
</dbReference>
<accession>A0A939ILF6</accession>
<comment type="caution">
    <text evidence="6">Lacks conserved residue(s) required for the propagation of feature annotation.</text>
</comment>
<dbReference type="InterPro" id="IPR001789">
    <property type="entry name" value="Sig_transdc_resp-reg_receiver"/>
</dbReference>
<proteinExistence type="predicted"/>
<dbReference type="SUPFAM" id="SSF46689">
    <property type="entry name" value="Homeodomain-like"/>
    <property type="match status" value="1"/>
</dbReference>
<keyword evidence="10" id="KW-1185">Reference proteome</keyword>
<dbReference type="GO" id="GO:0006355">
    <property type="term" value="P:regulation of DNA-templated transcription"/>
    <property type="evidence" value="ECO:0007669"/>
    <property type="project" value="InterPro"/>
</dbReference>
<dbReference type="InterPro" id="IPR025943">
    <property type="entry name" value="Sigma_54_int_dom_ATP-bd_2"/>
</dbReference>
<dbReference type="Gene3D" id="3.40.50.2300">
    <property type="match status" value="1"/>
</dbReference>
<dbReference type="RefSeq" id="WP_206561793.1">
    <property type="nucleotide sequence ID" value="NZ_JAFKCZ010000014.1"/>
</dbReference>
<dbReference type="PROSITE" id="PS50110">
    <property type="entry name" value="RESPONSE_REGULATORY"/>
    <property type="match status" value="1"/>
</dbReference>
<dbReference type="InterPro" id="IPR027417">
    <property type="entry name" value="P-loop_NTPase"/>
</dbReference>